<reference evidence="7" key="1">
    <citation type="submission" date="2020-01" db="EMBL/GenBank/DDBJ databases">
        <title>Development of genomics and gene disruption for Polysphondylium violaceum indicates a role for the polyketide synthase stlB in stalk morphogenesis.</title>
        <authorList>
            <person name="Narita B."/>
            <person name="Kawabe Y."/>
            <person name="Kin K."/>
            <person name="Saito T."/>
            <person name="Gibbs R."/>
            <person name="Kuspa A."/>
            <person name="Muzny D."/>
            <person name="Queller D."/>
            <person name="Richards S."/>
            <person name="Strassman J."/>
            <person name="Sucgang R."/>
            <person name="Worley K."/>
            <person name="Schaap P."/>
        </authorList>
    </citation>
    <scope>NUCLEOTIDE SEQUENCE</scope>
    <source>
        <strain evidence="7">QSvi11</strain>
    </source>
</reference>
<dbReference type="InterPro" id="IPR033756">
    <property type="entry name" value="YlxH/NBP35"/>
</dbReference>
<keyword evidence="4" id="KW-0408">Iron</keyword>
<comment type="caution">
    <text evidence="7">The sequence shown here is derived from an EMBL/GenBank/DDBJ whole genome shotgun (WGS) entry which is preliminary data.</text>
</comment>
<dbReference type="InterPro" id="IPR019591">
    <property type="entry name" value="Mrp/NBP35_ATP-bd"/>
</dbReference>
<dbReference type="GO" id="GO:0046872">
    <property type="term" value="F:metal ion binding"/>
    <property type="evidence" value="ECO:0007669"/>
    <property type="project" value="UniProtKB-KW"/>
</dbReference>
<dbReference type="GO" id="GO:0005524">
    <property type="term" value="F:ATP binding"/>
    <property type="evidence" value="ECO:0007669"/>
    <property type="project" value="UniProtKB-KW"/>
</dbReference>
<keyword evidence="5" id="KW-0411">Iron-sulfur</keyword>
<evidence type="ECO:0000256" key="6">
    <source>
        <dbReference type="SAM" id="MobiDB-lite"/>
    </source>
</evidence>
<keyword evidence="3" id="KW-0067">ATP-binding</keyword>
<dbReference type="AlphaFoldDB" id="A0A8J4PRS7"/>
<keyword evidence="8" id="KW-1185">Reference proteome</keyword>
<organism evidence="7 8">
    <name type="scientific">Polysphondylium violaceum</name>
    <dbReference type="NCBI Taxonomy" id="133409"/>
    <lineage>
        <taxon>Eukaryota</taxon>
        <taxon>Amoebozoa</taxon>
        <taxon>Evosea</taxon>
        <taxon>Eumycetozoa</taxon>
        <taxon>Dictyostelia</taxon>
        <taxon>Dictyosteliales</taxon>
        <taxon>Dictyosteliaceae</taxon>
        <taxon>Polysphondylium</taxon>
    </lineage>
</organism>
<feature type="region of interest" description="Disordered" evidence="6">
    <location>
        <begin position="1"/>
        <end position="69"/>
    </location>
</feature>
<evidence type="ECO:0000313" key="8">
    <source>
        <dbReference type="Proteomes" id="UP000695562"/>
    </source>
</evidence>
<evidence type="ECO:0000256" key="3">
    <source>
        <dbReference type="ARBA" id="ARBA00022840"/>
    </source>
</evidence>
<sequence>MSCCGGSTSCGSSKPKVVTGSSISNRKGIELSFEDEAASNVNISTSTTTTKSNSSCCSSNSNSGSSSAGGCCKSSTSAPTSASNDSCCKSSPSTKEIKINEEESNKTIISSDATEINSETNTVNTFKGCPSETPSAGSEPVCSSCPGKTACQSQSAAGNPDKRDIEIRMKVIKHKILVMSGKGGVGKSTVSSLLAYGLSCGSGKQKVSVLDVDICGPSIPKLMGVESKQIINSEYGWMPPKTPNHEIKVMSVGSLLNTPDSPVVWKGPRKEAMIRRFVKDTFWGKQDYLIIDTPPGTSDEHLSIIASLKNCNPSGAIIVTTPQDLSVSIVKKEIKLCQELHVPILGIIENLSGYVCPCCDEVTEIFKSDGGRKLAEQYNIPFLGKIPIDTNLGRCSENGKCGVCEHPTTPGVLAIQSIVENLEKILNKPQ</sequence>
<dbReference type="PANTHER" id="PTHR23264">
    <property type="entry name" value="NUCLEOTIDE-BINDING PROTEIN NBP35 YEAST -RELATED"/>
    <property type="match status" value="1"/>
</dbReference>
<feature type="compositionally biased region" description="Low complexity" evidence="6">
    <location>
        <begin position="44"/>
        <end position="69"/>
    </location>
</feature>
<dbReference type="CDD" id="cd02037">
    <property type="entry name" value="Mrp_NBP35"/>
    <property type="match status" value="1"/>
</dbReference>
<accession>A0A8J4PRS7</accession>
<dbReference type="Pfam" id="PF10609">
    <property type="entry name" value="ParA"/>
    <property type="match status" value="1"/>
</dbReference>
<feature type="compositionally biased region" description="Low complexity" evidence="6">
    <location>
        <begin position="1"/>
        <end position="13"/>
    </location>
</feature>
<dbReference type="GO" id="GO:0016226">
    <property type="term" value="P:iron-sulfur cluster assembly"/>
    <property type="evidence" value="ECO:0007669"/>
    <property type="project" value="InterPro"/>
</dbReference>
<gene>
    <name evidence="7" type="ORF">CYY_005460</name>
</gene>
<evidence type="ECO:0000256" key="2">
    <source>
        <dbReference type="ARBA" id="ARBA00022741"/>
    </source>
</evidence>
<dbReference type="OrthoDB" id="1741334at2759"/>
<dbReference type="PANTHER" id="PTHR23264:SF21">
    <property type="entry name" value="NUCLEOTIDE BINDING PROTEIN 1-LIKE PROTEIN"/>
    <property type="match status" value="1"/>
</dbReference>
<evidence type="ECO:0000256" key="1">
    <source>
        <dbReference type="ARBA" id="ARBA00022723"/>
    </source>
</evidence>
<dbReference type="SUPFAM" id="SSF52540">
    <property type="entry name" value="P-loop containing nucleoside triphosphate hydrolases"/>
    <property type="match status" value="1"/>
</dbReference>
<dbReference type="GO" id="GO:0140663">
    <property type="term" value="F:ATP-dependent FeS chaperone activity"/>
    <property type="evidence" value="ECO:0007669"/>
    <property type="project" value="InterPro"/>
</dbReference>
<dbReference type="Proteomes" id="UP000695562">
    <property type="component" value="Unassembled WGS sequence"/>
</dbReference>
<keyword evidence="1" id="KW-0479">Metal-binding</keyword>
<dbReference type="HAMAP" id="MF_02040">
    <property type="entry name" value="Mrp_NBP35"/>
    <property type="match status" value="1"/>
</dbReference>
<evidence type="ECO:0000313" key="7">
    <source>
        <dbReference type="EMBL" id="KAF2073233.1"/>
    </source>
</evidence>
<dbReference type="GO" id="GO:0005829">
    <property type="term" value="C:cytosol"/>
    <property type="evidence" value="ECO:0007669"/>
    <property type="project" value="TreeGrafter"/>
</dbReference>
<evidence type="ECO:0000256" key="4">
    <source>
        <dbReference type="ARBA" id="ARBA00023004"/>
    </source>
</evidence>
<dbReference type="EMBL" id="AJWJ01000218">
    <property type="protein sequence ID" value="KAF2073233.1"/>
    <property type="molecule type" value="Genomic_DNA"/>
</dbReference>
<dbReference type="FunFam" id="3.40.50.300:FF:001119">
    <property type="entry name" value="Iron-sulfur cluster carrier protein"/>
    <property type="match status" value="1"/>
</dbReference>
<dbReference type="InterPro" id="IPR027417">
    <property type="entry name" value="P-loop_NTPase"/>
</dbReference>
<dbReference type="GO" id="GO:0051536">
    <property type="term" value="F:iron-sulfur cluster binding"/>
    <property type="evidence" value="ECO:0007669"/>
    <property type="project" value="UniProtKB-KW"/>
</dbReference>
<evidence type="ECO:0008006" key="9">
    <source>
        <dbReference type="Google" id="ProtNLM"/>
    </source>
</evidence>
<name>A0A8J4PRS7_9MYCE</name>
<keyword evidence="2" id="KW-0547">Nucleotide-binding</keyword>
<protein>
    <recommendedName>
        <fullName evidence="9">Cytosolic Fe-S cluster assembly factor NUBP1 homolog</fullName>
    </recommendedName>
</protein>
<proteinExistence type="inferred from homology"/>
<evidence type="ECO:0000256" key="5">
    <source>
        <dbReference type="ARBA" id="ARBA00023014"/>
    </source>
</evidence>
<dbReference type="Gene3D" id="3.40.50.300">
    <property type="entry name" value="P-loop containing nucleotide triphosphate hydrolases"/>
    <property type="match status" value="1"/>
</dbReference>